<dbReference type="EMBL" id="JARXHW010000012">
    <property type="protein sequence ID" value="MDQ8207310.1"/>
    <property type="molecule type" value="Genomic_DNA"/>
</dbReference>
<evidence type="ECO:0000313" key="2">
    <source>
        <dbReference type="Proteomes" id="UP001225316"/>
    </source>
</evidence>
<dbReference type="Proteomes" id="UP001225316">
    <property type="component" value="Unassembled WGS sequence"/>
</dbReference>
<sequence>MWISCHPVTVFTWNLIHPQQLCTFEWIGAIPGKRESLRFEGDCMMSQSDILDQKCFEDVVSFRRVGDRRMAIEKKLMLTR</sequence>
<reference evidence="1 2" key="1">
    <citation type="submission" date="2023-04" db="EMBL/GenBank/DDBJ databases">
        <title>A novel bacteria isolated from coastal sediment.</title>
        <authorList>
            <person name="Liu X.-J."/>
            <person name="Du Z.-J."/>
        </authorList>
    </citation>
    <scope>NUCLEOTIDE SEQUENCE [LARGE SCALE GENOMIC DNA]</scope>
    <source>
        <strain evidence="1 2">SDUM461003</strain>
    </source>
</reference>
<gene>
    <name evidence="1" type="ORF">QEH52_07310</name>
</gene>
<dbReference type="RefSeq" id="WP_308949444.1">
    <property type="nucleotide sequence ID" value="NZ_JARXHW010000012.1"/>
</dbReference>
<name>A0ABU1AT26_9BACT</name>
<organism evidence="1 2">
    <name type="scientific">Thalassobacterium maritimum</name>
    <dbReference type="NCBI Taxonomy" id="3041265"/>
    <lineage>
        <taxon>Bacteria</taxon>
        <taxon>Pseudomonadati</taxon>
        <taxon>Verrucomicrobiota</taxon>
        <taxon>Opitutia</taxon>
        <taxon>Puniceicoccales</taxon>
        <taxon>Coraliomargaritaceae</taxon>
        <taxon>Thalassobacterium</taxon>
    </lineage>
</organism>
<keyword evidence="2" id="KW-1185">Reference proteome</keyword>
<evidence type="ECO:0000313" key="1">
    <source>
        <dbReference type="EMBL" id="MDQ8207310.1"/>
    </source>
</evidence>
<accession>A0ABU1AT26</accession>
<dbReference type="Pfam" id="PF12831">
    <property type="entry name" value="FAD_oxidored"/>
    <property type="match status" value="1"/>
</dbReference>
<proteinExistence type="predicted"/>
<protein>
    <submittedName>
        <fullName evidence="1">FAD-dependent oxidoreductase</fullName>
    </submittedName>
</protein>
<comment type="caution">
    <text evidence="1">The sequence shown here is derived from an EMBL/GenBank/DDBJ whole genome shotgun (WGS) entry which is preliminary data.</text>
</comment>